<dbReference type="AlphaFoldDB" id="A0A3A1R7G2"/>
<dbReference type="EMBL" id="QXIR01000001">
    <property type="protein sequence ID" value="RIW38810.1"/>
    <property type="molecule type" value="Genomic_DNA"/>
</dbReference>
<protein>
    <submittedName>
        <fullName evidence="1">Uncharacterized protein</fullName>
    </submittedName>
</protein>
<proteinExistence type="predicted"/>
<name>A0A3A1R7G2_9BACI</name>
<accession>A0A3A1R7G2</accession>
<evidence type="ECO:0000313" key="1">
    <source>
        <dbReference type="EMBL" id="RIW38810.1"/>
    </source>
</evidence>
<gene>
    <name evidence="1" type="ORF">D3H55_00165</name>
</gene>
<comment type="caution">
    <text evidence="1">The sequence shown here is derived from an EMBL/GenBank/DDBJ whole genome shotgun (WGS) entry which is preliminary data.</text>
</comment>
<keyword evidence="2" id="KW-1185">Reference proteome</keyword>
<sequence length="67" mass="7580">MRLGNTTGTALKTSEPKPKNLKGIFGKISSGKRFSSIFSYCDEADRTLQNARWKHRPQLHSTDFPLL</sequence>
<reference evidence="1 2" key="1">
    <citation type="submission" date="2018-09" db="EMBL/GenBank/DDBJ databases">
        <title>Bacillus saliacetes sp. nov., isolated from Thai shrimp paste (Ka-pi).</title>
        <authorList>
            <person name="Daroonpunt R."/>
            <person name="Tanasupawat S."/>
            <person name="Yiamsombut S."/>
        </authorList>
    </citation>
    <scope>NUCLEOTIDE SEQUENCE [LARGE SCALE GENOMIC DNA]</scope>
    <source>
        <strain evidence="1 2">SKP7-4</strain>
    </source>
</reference>
<evidence type="ECO:0000313" key="2">
    <source>
        <dbReference type="Proteomes" id="UP000265801"/>
    </source>
</evidence>
<dbReference type="Proteomes" id="UP000265801">
    <property type="component" value="Unassembled WGS sequence"/>
</dbReference>
<organism evidence="1 2">
    <name type="scientific">Bacillus salacetis</name>
    <dbReference type="NCBI Taxonomy" id="2315464"/>
    <lineage>
        <taxon>Bacteria</taxon>
        <taxon>Bacillati</taxon>
        <taxon>Bacillota</taxon>
        <taxon>Bacilli</taxon>
        <taxon>Bacillales</taxon>
        <taxon>Bacillaceae</taxon>
        <taxon>Bacillus</taxon>
    </lineage>
</organism>